<evidence type="ECO:0000313" key="1">
    <source>
        <dbReference type="EMBL" id="TKA75060.1"/>
    </source>
</evidence>
<dbReference type="SUPFAM" id="SSF56601">
    <property type="entry name" value="beta-lactamase/transpeptidase-like"/>
    <property type="match status" value="1"/>
</dbReference>
<sequence>MLIYRPPHIGFGGQRYDGGELPIPSSSLPPGLPNLSASVAAAMISFYTLSLLPAVWAMSSWFGPNDQQTFHSLHDTAEYDPFSGHGFDEYIKATLNEFLTPGLTIAIIHGNETFSKAYGYSNLAKKEPMTPRTLL</sequence>
<gene>
    <name evidence="1" type="ORF">B0A55_05989</name>
</gene>
<dbReference type="OrthoDB" id="5946976at2759"/>
<accession>A0A4U0XE11</accession>
<evidence type="ECO:0008006" key="3">
    <source>
        <dbReference type="Google" id="ProtNLM"/>
    </source>
</evidence>
<dbReference type="EMBL" id="NAJQ01000205">
    <property type="protein sequence ID" value="TKA75060.1"/>
    <property type="molecule type" value="Genomic_DNA"/>
</dbReference>
<dbReference type="Proteomes" id="UP000309340">
    <property type="component" value="Unassembled WGS sequence"/>
</dbReference>
<comment type="caution">
    <text evidence="1">The sequence shown here is derived from an EMBL/GenBank/DDBJ whole genome shotgun (WGS) entry which is preliminary data.</text>
</comment>
<name>A0A4U0XE11_9PEZI</name>
<dbReference type="STRING" id="329884.A0A4U0XE11"/>
<keyword evidence="2" id="KW-1185">Reference proteome</keyword>
<dbReference type="AlphaFoldDB" id="A0A4U0XE11"/>
<dbReference type="Gene3D" id="3.40.710.10">
    <property type="entry name" value="DD-peptidase/beta-lactamase superfamily"/>
    <property type="match status" value="1"/>
</dbReference>
<reference evidence="1 2" key="1">
    <citation type="submission" date="2017-03" db="EMBL/GenBank/DDBJ databases">
        <title>Genomes of endolithic fungi from Antarctica.</title>
        <authorList>
            <person name="Coleine C."/>
            <person name="Masonjones S."/>
            <person name="Stajich J.E."/>
        </authorList>
    </citation>
    <scope>NUCLEOTIDE SEQUENCE [LARGE SCALE GENOMIC DNA]</scope>
    <source>
        <strain evidence="1 2">CCFEE 5184</strain>
    </source>
</reference>
<evidence type="ECO:0000313" key="2">
    <source>
        <dbReference type="Proteomes" id="UP000309340"/>
    </source>
</evidence>
<proteinExistence type="predicted"/>
<organism evidence="1 2">
    <name type="scientific">Friedmanniomyces simplex</name>
    <dbReference type="NCBI Taxonomy" id="329884"/>
    <lineage>
        <taxon>Eukaryota</taxon>
        <taxon>Fungi</taxon>
        <taxon>Dikarya</taxon>
        <taxon>Ascomycota</taxon>
        <taxon>Pezizomycotina</taxon>
        <taxon>Dothideomycetes</taxon>
        <taxon>Dothideomycetidae</taxon>
        <taxon>Mycosphaerellales</taxon>
        <taxon>Teratosphaeriaceae</taxon>
        <taxon>Friedmanniomyces</taxon>
    </lineage>
</organism>
<dbReference type="InterPro" id="IPR012338">
    <property type="entry name" value="Beta-lactam/transpept-like"/>
</dbReference>
<protein>
    <recommendedName>
        <fullName evidence="3">Beta-lactamase-related domain-containing protein</fullName>
    </recommendedName>
</protein>